<dbReference type="Proteomes" id="UP001143309">
    <property type="component" value="Unassembled WGS sequence"/>
</dbReference>
<evidence type="ECO:0000313" key="2">
    <source>
        <dbReference type="Proteomes" id="UP001143309"/>
    </source>
</evidence>
<gene>
    <name evidence="1" type="ORF">GCM10008174_00800</name>
</gene>
<dbReference type="EMBL" id="BSFL01000001">
    <property type="protein sequence ID" value="GLK78339.1"/>
    <property type="molecule type" value="Genomic_DNA"/>
</dbReference>
<dbReference type="AlphaFoldDB" id="A0A9W6N4P2"/>
<dbReference type="RefSeq" id="WP_271198866.1">
    <property type="nucleotide sequence ID" value="NZ_BSFL01000001.1"/>
</dbReference>
<sequence>MKDPAVARVAGAVVFSTLLVALAFEGERAAQPVKAAEEVVAMIRDAADR</sequence>
<evidence type="ECO:0000313" key="1">
    <source>
        <dbReference type="EMBL" id="GLK78339.1"/>
    </source>
</evidence>
<protein>
    <submittedName>
        <fullName evidence="1">Uncharacterized protein</fullName>
    </submittedName>
</protein>
<reference evidence="1" key="1">
    <citation type="journal article" date="2014" name="Int. J. Syst. Evol. Microbiol.">
        <title>Complete genome sequence of Corynebacterium casei LMG S-19264T (=DSM 44701T), isolated from a smear-ripened cheese.</title>
        <authorList>
            <consortium name="US DOE Joint Genome Institute (JGI-PGF)"/>
            <person name="Walter F."/>
            <person name="Albersmeier A."/>
            <person name="Kalinowski J."/>
            <person name="Ruckert C."/>
        </authorList>
    </citation>
    <scope>NUCLEOTIDE SEQUENCE</scope>
    <source>
        <strain evidence="1">VKM B-2748</strain>
    </source>
</reference>
<keyword evidence="2" id="KW-1185">Reference proteome</keyword>
<reference evidence="1" key="2">
    <citation type="submission" date="2023-01" db="EMBL/GenBank/DDBJ databases">
        <authorList>
            <person name="Sun Q."/>
            <person name="Evtushenko L."/>
        </authorList>
    </citation>
    <scope>NUCLEOTIDE SEQUENCE</scope>
    <source>
        <strain evidence="1">VKM B-2748</strain>
    </source>
</reference>
<organism evidence="1 2">
    <name type="scientific">Methylopila turkensis</name>
    <dbReference type="NCBI Taxonomy" id="1437816"/>
    <lineage>
        <taxon>Bacteria</taxon>
        <taxon>Pseudomonadati</taxon>
        <taxon>Pseudomonadota</taxon>
        <taxon>Alphaproteobacteria</taxon>
        <taxon>Hyphomicrobiales</taxon>
        <taxon>Methylopilaceae</taxon>
        <taxon>Methylopila</taxon>
    </lineage>
</organism>
<comment type="caution">
    <text evidence="1">The sequence shown here is derived from an EMBL/GenBank/DDBJ whole genome shotgun (WGS) entry which is preliminary data.</text>
</comment>
<accession>A0A9W6N4P2</accession>
<name>A0A9W6N4P2_9HYPH</name>
<proteinExistence type="predicted"/>